<accession>A0A9N9QJF4</accession>
<gene>
    <name evidence="2" type="ORF">CEUTPL_LOCUS867</name>
</gene>
<feature type="compositionally biased region" description="Basic and acidic residues" evidence="1">
    <location>
        <begin position="228"/>
        <end position="239"/>
    </location>
</feature>
<keyword evidence="3" id="KW-1185">Reference proteome</keyword>
<proteinExistence type="predicted"/>
<evidence type="ECO:0000256" key="1">
    <source>
        <dbReference type="SAM" id="MobiDB-lite"/>
    </source>
</evidence>
<protein>
    <submittedName>
        <fullName evidence="2">Uncharacterized protein</fullName>
    </submittedName>
</protein>
<evidence type="ECO:0000313" key="3">
    <source>
        <dbReference type="Proteomes" id="UP001152799"/>
    </source>
</evidence>
<feature type="region of interest" description="Disordered" evidence="1">
    <location>
        <begin position="188"/>
        <end position="239"/>
    </location>
</feature>
<name>A0A9N9QJF4_9CUCU</name>
<dbReference type="EMBL" id="OU892277">
    <property type="protein sequence ID" value="CAG9760131.1"/>
    <property type="molecule type" value="Genomic_DNA"/>
</dbReference>
<evidence type="ECO:0000313" key="2">
    <source>
        <dbReference type="EMBL" id="CAG9760131.1"/>
    </source>
</evidence>
<dbReference type="AlphaFoldDB" id="A0A9N9QJF4"/>
<organism evidence="2 3">
    <name type="scientific">Ceutorhynchus assimilis</name>
    <name type="common">cabbage seed weevil</name>
    <dbReference type="NCBI Taxonomy" id="467358"/>
    <lineage>
        <taxon>Eukaryota</taxon>
        <taxon>Metazoa</taxon>
        <taxon>Ecdysozoa</taxon>
        <taxon>Arthropoda</taxon>
        <taxon>Hexapoda</taxon>
        <taxon>Insecta</taxon>
        <taxon>Pterygota</taxon>
        <taxon>Neoptera</taxon>
        <taxon>Endopterygota</taxon>
        <taxon>Coleoptera</taxon>
        <taxon>Polyphaga</taxon>
        <taxon>Cucujiformia</taxon>
        <taxon>Curculionidae</taxon>
        <taxon>Ceutorhynchinae</taxon>
        <taxon>Ceutorhynchus</taxon>
    </lineage>
</organism>
<sequence length="239" mass="27723">MISASNVWMQHGVGNNLKTMNFNQLYSKLGQWLCTALPGFHAFTGCDYNPALFRKGNKRPFHVLMASREYQEAFEKLADLKANRYENVLKQIEQFVCRFYSLKKINEVNGARFTLFQNTYNFKNTSDYFRFTKKKFDGSSLPPCRAELKKHLLRAAYISNIRRNALKKIATELIIFIEQWMVESRWTPRNDENAGPEADVDVTDEGDKLGEDAEASLNDIEDDDNDLSDDRENESLDEF</sequence>
<reference evidence="2" key="1">
    <citation type="submission" date="2022-01" db="EMBL/GenBank/DDBJ databases">
        <authorList>
            <person name="King R."/>
        </authorList>
    </citation>
    <scope>NUCLEOTIDE SEQUENCE</scope>
</reference>
<dbReference type="Proteomes" id="UP001152799">
    <property type="component" value="Chromosome 1"/>
</dbReference>
<dbReference type="OrthoDB" id="6781714at2759"/>